<organism evidence="7 8">
    <name type="scientific">Novosphingobium aquae</name>
    <dbReference type="NCBI Taxonomy" id="3133435"/>
    <lineage>
        <taxon>Bacteria</taxon>
        <taxon>Pseudomonadati</taxon>
        <taxon>Pseudomonadota</taxon>
        <taxon>Alphaproteobacteria</taxon>
        <taxon>Sphingomonadales</taxon>
        <taxon>Sphingomonadaceae</taxon>
        <taxon>Novosphingobium</taxon>
    </lineage>
</organism>
<evidence type="ECO:0000259" key="6">
    <source>
        <dbReference type="Pfam" id="PF25975"/>
    </source>
</evidence>
<dbReference type="Gene3D" id="1.10.287.470">
    <property type="entry name" value="Helix hairpin bin"/>
    <property type="match status" value="1"/>
</dbReference>
<gene>
    <name evidence="7" type="ORF">WG900_12085</name>
</gene>
<dbReference type="Proteomes" id="UP001379235">
    <property type="component" value="Unassembled WGS sequence"/>
</dbReference>
<dbReference type="RefSeq" id="WP_339967405.1">
    <property type="nucleotide sequence ID" value="NZ_JBBHJY010000005.1"/>
</dbReference>
<evidence type="ECO:0000259" key="5">
    <source>
        <dbReference type="Pfam" id="PF25973"/>
    </source>
</evidence>
<comment type="caution">
    <text evidence="7">The sequence shown here is derived from an EMBL/GenBank/DDBJ whole genome shotgun (WGS) entry which is preliminary data.</text>
</comment>
<dbReference type="Gene3D" id="2.40.420.20">
    <property type="match status" value="1"/>
</dbReference>
<proteinExistence type="inferred from homology"/>
<evidence type="ECO:0000313" key="8">
    <source>
        <dbReference type="Proteomes" id="UP001379235"/>
    </source>
</evidence>
<comment type="similarity">
    <text evidence="1">Belongs to the membrane fusion protein (MFP) (TC 8.A.1) family.</text>
</comment>
<feature type="domain" description="CzcB-like C-terminal circularly permuted SH3-like" evidence="6">
    <location>
        <begin position="325"/>
        <end position="384"/>
    </location>
</feature>
<dbReference type="EMBL" id="JBBHJY010000005">
    <property type="protein sequence ID" value="MEJ6010654.1"/>
    <property type="molecule type" value="Genomic_DNA"/>
</dbReference>
<dbReference type="InterPro" id="IPR058649">
    <property type="entry name" value="CzcB_C"/>
</dbReference>
<evidence type="ECO:0000313" key="7">
    <source>
        <dbReference type="EMBL" id="MEJ6010654.1"/>
    </source>
</evidence>
<dbReference type="InterPro" id="IPR051909">
    <property type="entry name" value="MFP_Cation_Efflux"/>
</dbReference>
<dbReference type="PANTHER" id="PTHR30097">
    <property type="entry name" value="CATION EFFLUX SYSTEM PROTEIN CUSB"/>
    <property type="match status" value="1"/>
</dbReference>
<evidence type="ECO:0000256" key="1">
    <source>
        <dbReference type="ARBA" id="ARBA00009477"/>
    </source>
</evidence>
<dbReference type="PANTHER" id="PTHR30097:SF15">
    <property type="entry name" value="CATION EFFLUX SYSTEM PROTEIN CUSB"/>
    <property type="match status" value="1"/>
</dbReference>
<dbReference type="InterPro" id="IPR058648">
    <property type="entry name" value="HH_CzcB-like"/>
</dbReference>
<dbReference type="Pfam" id="PF25975">
    <property type="entry name" value="CzcB_C"/>
    <property type="match status" value="1"/>
</dbReference>
<accession>A0ABU8S9M4</accession>
<feature type="domain" description="CzcB-like barrel-sandwich hybrid" evidence="5">
    <location>
        <begin position="101"/>
        <end position="239"/>
    </location>
</feature>
<dbReference type="Gene3D" id="2.40.30.170">
    <property type="match status" value="1"/>
</dbReference>
<sequence>MIEETNRTKLIAGLSVVALALAGSGVMLGRSLLAPSAATAPATAGEGEHGEEEEHGPEGFVAMDAARTQAAGIATEAVSPGGLAAEIIAQGVVATTSEGEAVLTARADGAIVRITQHLGDNVRAGETIALLESREAATLVADRSKAAAQANAARSAYAREKRLFDARVTARQDLEAAQAGLAEAEAELRRSQSAAGASKLSGDGRTLAITSPVTGRLTRADARLGAYVLAGTDLFHVSDPNRLQVNASVLPADARRVRVGDTAVIELAGGETRMATVHSITPALDAQSKTATLILTPQGAAQLTAGQGVRVRVRPGGQSSDGRMTLPEDAVQTVEGKNMVFVRGPKGFQATEVVIGERSGGRIEIVSGLPAGTVVATKGAFLLKAELGKGEAEH</sequence>
<dbReference type="SUPFAM" id="SSF111369">
    <property type="entry name" value="HlyD-like secretion proteins"/>
    <property type="match status" value="1"/>
</dbReference>
<evidence type="ECO:0000259" key="4">
    <source>
        <dbReference type="Pfam" id="PF25893"/>
    </source>
</evidence>
<dbReference type="Pfam" id="PF25893">
    <property type="entry name" value="HH_CzcB"/>
    <property type="match status" value="1"/>
</dbReference>
<name>A0ABU8S9M4_9SPHN</name>
<feature type="coiled-coil region" evidence="3">
    <location>
        <begin position="167"/>
        <end position="194"/>
    </location>
</feature>
<dbReference type="InterPro" id="IPR006143">
    <property type="entry name" value="RND_pump_MFP"/>
</dbReference>
<dbReference type="NCBIfam" id="TIGR01730">
    <property type="entry name" value="RND_mfp"/>
    <property type="match status" value="1"/>
</dbReference>
<evidence type="ECO:0000256" key="2">
    <source>
        <dbReference type="ARBA" id="ARBA00022448"/>
    </source>
</evidence>
<evidence type="ECO:0000256" key="3">
    <source>
        <dbReference type="SAM" id="Coils"/>
    </source>
</evidence>
<protein>
    <submittedName>
        <fullName evidence="7">Efflux RND transporter periplasmic adaptor subunit</fullName>
    </submittedName>
</protein>
<keyword evidence="3" id="KW-0175">Coiled coil</keyword>
<keyword evidence="8" id="KW-1185">Reference proteome</keyword>
<dbReference type="InterPro" id="IPR058647">
    <property type="entry name" value="BSH_CzcB-like"/>
</dbReference>
<keyword evidence="2" id="KW-0813">Transport</keyword>
<feature type="domain" description="CzcB-like alpha-helical hairpin" evidence="4">
    <location>
        <begin position="143"/>
        <end position="193"/>
    </location>
</feature>
<dbReference type="Pfam" id="PF25973">
    <property type="entry name" value="BSH_CzcB"/>
    <property type="match status" value="1"/>
</dbReference>
<reference evidence="7 8" key="1">
    <citation type="submission" date="2024-03" db="EMBL/GenBank/DDBJ databases">
        <authorList>
            <person name="Jo J.-H."/>
        </authorList>
    </citation>
    <scope>NUCLEOTIDE SEQUENCE [LARGE SCALE GENOMIC DNA]</scope>
    <source>
        <strain evidence="7 8">AS3R-12</strain>
    </source>
</reference>